<organism evidence="2 3">
    <name type="scientific">Tahibacter amnicola</name>
    <dbReference type="NCBI Taxonomy" id="2976241"/>
    <lineage>
        <taxon>Bacteria</taxon>
        <taxon>Pseudomonadati</taxon>
        <taxon>Pseudomonadota</taxon>
        <taxon>Gammaproteobacteria</taxon>
        <taxon>Lysobacterales</taxon>
        <taxon>Rhodanobacteraceae</taxon>
        <taxon>Tahibacter</taxon>
    </lineage>
</organism>
<dbReference type="RefSeq" id="WP_261697188.1">
    <property type="nucleotide sequence ID" value="NZ_CP104694.1"/>
</dbReference>
<proteinExistence type="predicted"/>
<dbReference type="EMBL" id="CP104694">
    <property type="protein sequence ID" value="UXI70237.1"/>
    <property type="molecule type" value="Genomic_DNA"/>
</dbReference>
<feature type="chain" id="PRO_5046054414" description="PepSY domain-containing protein" evidence="1">
    <location>
        <begin position="33"/>
        <end position="115"/>
    </location>
</feature>
<keyword evidence="1" id="KW-0732">Signal</keyword>
<keyword evidence="3" id="KW-1185">Reference proteome</keyword>
<accession>A0ABY6BL84</accession>
<evidence type="ECO:0000256" key="1">
    <source>
        <dbReference type="SAM" id="SignalP"/>
    </source>
</evidence>
<evidence type="ECO:0000313" key="2">
    <source>
        <dbReference type="EMBL" id="UXI70237.1"/>
    </source>
</evidence>
<name>A0ABY6BL84_9GAMM</name>
<reference evidence="2" key="1">
    <citation type="submission" date="2022-09" db="EMBL/GenBank/DDBJ databases">
        <title>Tahibacter sp. nov., isolated from a fresh water.</title>
        <authorList>
            <person name="Baek J.H."/>
            <person name="Lee J.K."/>
            <person name="Kim J.M."/>
            <person name="Jeon C.O."/>
        </authorList>
    </citation>
    <scope>NUCLEOTIDE SEQUENCE</scope>
    <source>
        <strain evidence="2">W38</strain>
    </source>
</reference>
<gene>
    <name evidence="2" type="ORF">N4264_11560</name>
</gene>
<feature type="signal peptide" evidence="1">
    <location>
        <begin position="1"/>
        <end position="32"/>
    </location>
</feature>
<dbReference type="Proteomes" id="UP001064632">
    <property type="component" value="Chromosome"/>
</dbReference>
<protein>
    <recommendedName>
        <fullName evidence="4">PepSY domain-containing protein</fullName>
    </recommendedName>
</protein>
<evidence type="ECO:0000313" key="3">
    <source>
        <dbReference type="Proteomes" id="UP001064632"/>
    </source>
</evidence>
<sequence length="115" mass="12531">MITSIHRKRSVWSAPGITLIAAALAGLQPAFAACNNQTGDPVMSTAQATGIADSALRSAGHPVEQLVRSDKILFDAASCQWRMHYRYEESDPSVVARRFHVYVDDTTGKADVQEQ</sequence>
<evidence type="ECO:0008006" key="4">
    <source>
        <dbReference type="Google" id="ProtNLM"/>
    </source>
</evidence>
<dbReference type="PROSITE" id="PS51257">
    <property type="entry name" value="PROKAR_LIPOPROTEIN"/>
    <property type="match status" value="1"/>
</dbReference>